<name>A0A7H9EJA7_9LACO</name>
<gene>
    <name evidence="7" type="ORF">GTO87_03270</name>
</gene>
<feature type="transmembrane region" description="Helical" evidence="6">
    <location>
        <begin position="20"/>
        <end position="42"/>
    </location>
</feature>
<feature type="transmembrane region" description="Helical" evidence="6">
    <location>
        <begin position="54"/>
        <end position="72"/>
    </location>
</feature>
<dbReference type="EMBL" id="CP047418">
    <property type="protein sequence ID" value="QLL77701.1"/>
    <property type="molecule type" value="Genomic_DNA"/>
</dbReference>
<evidence type="ECO:0000256" key="6">
    <source>
        <dbReference type="RuleBase" id="RU004379"/>
    </source>
</evidence>
<dbReference type="Pfam" id="PF01027">
    <property type="entry name" value="Bax1-I"/>
    <property type="match status" value="1"/>
</dbReference>
<sequence>MNEERRLSQAGLNTFLAKMYAFMGAAVGVSAVVAFILNNYYQYEMLTFFATHRWVMWALFIAQLAIAWTTSLRIDRTPAMTAVGLFGFATIEGIFFASILTLYTGQDITMAFVAAAADFIVLALFGLNTKKSLAGVGRQAMAALIALIIVSVINLFLQSTMIVFVFSIIGVVIFSLLTAWDSQRMKALYMTNAGQVNVTNLALIGAFQLYLDFINLFLQLLQIFGMGGDRK</sequence>
<dbReference type="GO" id="GO:0005886">
    <property type="term" value="C:plasma membrane"/>
    <property type="evidence" value="ECO:0007669"/>
    <property type="project" value="TreeGrafter"/>
</dbReference>
<organism evidence="7 8">
    <name type="scientific">Ligilactobacillus saerimneri</name>
    <dbReference type="NCBI Taxonomy" id="228229"/>
    <lineage>
        <taxon>Bacteria</taxon>
        <taxon>Bacillati</taxon>
        <taxon>Bacillota</taxon>
        <taxon>Bacilli</taxon>
        <taxon>Lactobacillales</taxon>
        <taxon>Lactobacillaceae</taxon>
        <taxon>Ligilactobacillus</taxon>
    </lineage>
</organism>
<keyword evidence="5 6" id="KW-0472">Membrane</keyword>
<evidence type="ECO:0000256" key="5">
    <source>
        <dbReference type="ARBA" id="ARBA00023136"/>
    </source>
</evidence>
<feature type="transmembrane region" description="Helical" evidence="6">
    <location>
        <begin position="79"/>
        <end position="102"/>
    </location>
</feature>
<evidence type="ECO:0000313" key="8">
    <source>
        <dbReference type="Proteomes" id="UP000510886"/>
    </source>
</evidence>
<evidence type="ECO:0000256" key="1">
    <source>
        <dbReference type="ARBA" id="ARBA00004141"/>
    </source>
</evidence>
<proteinExistence type="inferred from homology"/>
<evidence type="ECO:0000256" key="2">
    <source>
        <dbReference type="ARBA" id="ARBA00010350"/>
    </source>
</evidence>
<keyword evidence="3 6" id="KW-0812">Transmembrane</keyword>
<dbReference type="InterPro" id="IPR006214">
    <property type="entry name" value="Bax_inhibitor_1-related"/>
</dbReference>
<evidence type="ECO:0000256" key="4">
    <source>
        <dbReference type="ARBA" id="ARBA00022989"/>
    </source>
</evidence>
<dbReference type="Proteomes" id="UP000510886">
    <property type="component" value="Chromosome"/>
</dbReference>
<protein>
    <submittedName>
        <fullName evidence="7">BAX inhibitor (BI)-1/YccA family protein</fullName>
    </submittedName>
</protein>
<accession>A0A7H9EJA7</accession>
<reference evidence="7 8" key="1">
    <citation type="submission" date="2020-01" db="EMBL/GenBank/DDBJ databases">
        <title>Complete and circular genome sequences of six lactobacillus isolates from horses.</title>
        <authorList>
            <person name="Hassan H.M."/>
        </authorList>
    </citation>
    <scope>NUCLEOTIDE SEQUENCE [LARGE SCALE GENOMIC DNA]</scope>
    <source>
        <strain evidence="7 8">1A</strain>
    </source>
</reference>
<dbReference type="PANTHER" id="PTHR23291">
    <property type="entry name" value="BAX INHIBITOR-RELATED"/>
    <property type="match status" value="1"/>
</dbReference>
<feature type="transmembrane region" description="Helical" evidence="6">
    <location>
        <begin position="139"/>
        <end position="156"/>
    </location>
</feature>
<evidence type="ECO:0000313" key="7">
    <source>
        <dbReference type="EMBL" id="QLL77701.1"/>
    </source>
</evidence>
<feature type="transmembrane region" description="Helical" evidence="6">
    <location>
        <begin position="108"/>
        <end position="127"/>
    </location>
</feature>
<dbReference type="AlphaFoldDB" id="A0A7H9EJA7"/>
<feature type="transmembrane region" description="Helical" evidence="6">
    <location>
        <begin position="201"/>
        <end position="224"/>
    </location>
</feature>
<dbReference type="CDD" id="cd10432">
    <property type="entry name" value="BI-1-like_bacterial"/>
    <property type="match status" value="1"/>
</dbReference>
<keyword evidence="4 6" id="KW-1133">Transmembrane helix</keyword>
<dbReference type="PANTHER" id="PTHR23291:SF50">
    <property type="entry name" value="PROTEIN LIFEGUARD 4"/>
    <property type="match status" value="1"/>
</dbReference>
<comment type="similarity">
    <text evidence="2 6">Belongs to the BI1 family.</text>
</comment>
<feature type="transmembrane region" description="Helical" evidence="6">
    <location>
        <begin position="162"/>
        <end position="180"/>
    </location>
</feature>
<dbReference type="KEGG" id="lsw:GTO87_03270"/>
<comment type="subcellular location">
    <subcellularLocation>
        <location evidence="1">Membrane</location>
        <topology evidence="1">Multi-pass membrane protein</topology>
    </subcellularLocation>
</comment>
<evidence type="ECO:0000256" key="3">
    <source>
        <dbReference type="ARBA" id="ARBA00022692"/>
    </source>
</evidence>